<dbReference type="Proteomes" id="UP000275408">
    <property type="component" value="Unassembled WGS sequence"/>
</dbReference>
<comment type="caution">
    <text evidence="1">The sequence shown here is derived from an EMBL/GenBank/DDBJ whole genome shotgun (WGS) entry which is preliminary data.</text>
</comment>
<accession>A0A3M6UTA9</accession>
<dbReference type="EMBL" id="RCHS01000766">
    <property type="protein sequence ID" value="RMX56912.1"/>
    <property type="molecule type" value="Genomic_DNA"/>
</dbReference>
<gene>
    <name evidence="1" type="ORF">pdam_00024217</name>
</gene>
<evidence type="ECO:0000313" key="2">
    <source>
        <dbReference type="Proteomes" id="UP000275408"/>
    </source>
</evidence>
<organism evidence="1 2">
    <name type="scientific">Pocillopora damicornis</name>
    <name type="common">Cauliflower coral</name>
    <name type="synonym">Millepora damicornis</name>
    <dbReference type="NCBI Taxonomy" id="46731"/>
    <lineage>
        <taxon>Eukaryota</taxon>
        <taxon>Metazoa</taxon>
        <taxon>Cnidaria</taxon>
        <taxon>Anthozoa</taxon>
        <taxon>Hexacorallia</taxon>
        <taxon>Scleractinia</taxon>
        <taxon>Astrocoeniina</taxon>
        <taxon>Pocilloporidae</taxon>
        <taxon>Pocillopora</taxon>
    </lineage>
</organism>
<reference evidence="1 2" key="1">
    <citation type="journal article" date="2018" name="Sci. Rep.">
        <title>Comparative analysis of the Pocillopora damicornis genome highlights role of immune system in coral evolution.</title>
        <authorList>
            <person name="Cunning R."/>
            <person name="Bay R.A."/>
            <person name="Gillette P."/>
            <person name="Baker A.C."/>
            <person name="Traylor-Knowles N."/>
        </authorList>
    </citation>
    <scope>NUCLEOTIDE SEQUENCE [LARGE SCALE GENOMIC DNA]</scope>
    <source>
        <strain evidence="1">RSMAS</strain>
        <tissue evidence="1">Whole animal</tissue>
    </source>
</reference>
<name>A0A3M6UTA9_POCDA</name>
<protein>
    <submittedName>
        <fullName evidence="1">Uncharacterized protein</fullName>
    </submittedName>
</protein>
<sequence>MLRGNQWDGYRIKIELLQDGRKWKKTCTTVWRGHARTRFADCKGSVKRSKKHCPFKVQFGVTNTTQFEKKHDGKQVCKGCGSEGQFVPCGACRYLHYRKNKVTVYHVGEHTCPVTPIQKKNDIKTVEQLVRNNPNIKSSEIQSTFVLSAFQRGMDWDKVEKEAAASMDEKRISNIKQKVKRDIDPFGHSFDAVVSFKEYSDKQDLLYIFKVNDRRGNPDKPSFVFKTSSTKAKIALSMDKDEQNFMKMNSVFFMESENEDTTNVELF</sequence>
<keyword evidence="2" id="KW-1185">Reference proteome</keyword>
<dbReference type="AlphaFoldDB" id="A0A3M6UTA9"/>
<evidence type="ECO:0000313" key="1">
    <source>
        <dbReference type="EMBL" id="RMX56912.1"/>
    </source>
</evidence>
<proteinExistence type="predicted"/>